<keyword evidence="7" id="KW-0325">Glycoprotein</keyword>
<evidence type="ECO:0000313" key="9">
    <source>
        <dbReference type="EMBL" id="CAE1298140.1"/>
    </source>
</evidence>
<protein>
    <recommendedName>
        <fullName evidence="3">Palmitoyl-protein thioesterase 1</fullName>
        <ecNumber evidence="2">3.1.2.22</ecNumber>
    </recommendedName>
    <alternativeName>
        <fullName evidence="8">Palmitoyl-protein hydrolase 1</fullName>
    </alternativeName>
</protein>
<dbReference type="GO" id="GO:0005764">
    <property type="term" value="C:lysosome"/>
    <property type="evidence" value="ECO:0007669"/>
    <property type="project" value="TreeGrafter"/>
</dbReference>
<dbReference type="PANTHER" id="PTHR11247:SF8">
    <property type="entry name" value="PALMITOYL-PROTEIN THIOESTERASE 1"/>
    <property type="match status" value="1"/>
</dbReference>
<evidence type="ECO:0000256" key="2">
    <source>
        <dbReference type="ARBA" id="ARBA00012423"/>
    </source>
</evidence>
<evidence type="ECO:0000256" key="4">
    <source>
        <dbReference type="ARBA" id="ARBA00022729"/>
    </source>
</evidence>
<comment type="similarity">
    <text evidence="1">Belongs to the palmitoyl-protein thioesterase family.</text>
</comment>
<dbReference type="PRINTS" id="PR00414">
    <property type="entry name" value="PPTHIESTRASE"/>
</dbReference>
<dbReference type="GO" id="GO:0006898">
    <property type="term" value="P:receptor-mediated endocytosis"/>
    <property type="evidence" value="ECO:0007669"/>
    <property type="project" value="TreeGrafter"/>
</dbReference>
<keyword evidence="6" id="KW-1015">Disulfide bond</keyword>
<name>A0A812DAM5_ACAPH</name>
<evidence type="ECO:0000256" key="6">
    <source>
        <dbReference type="ARBA" id="ARBA00023157"/>
    </source>
</evidence>
<dbReference type="Gene3D" id="3.40.50.1820">
    <property type="entry name" value="alpha/beta hydrolase"/>
    <property type="match status" value="1"/>
</dbReference>
<keyword evidence="10" id="KW-1185">Reference proteome</keyword>
<comment type="caution">
    <text evidence="9">The sequence shown here is derived from an EMBL/GenBank/DDBJ whole genome shotgun (WGS) entry which is preliminary data.</text>
</comment>
<dbReference type="InterPro" id="IPR029058">
    <property type="entry name" value="AB_hydrolase_fold"/>
</dbReference>
<dbReference type="GO" id="GO:0008474">
    <property type="term" value="F:palmitoyl-(protein) hydrolase activity"/>
    <property type="evidence" value="ECO:0007669"/>
    <property type="project" value="UniProtKB-EC"/>
</dbReference>
<dbReference type="AlphaFoldDB" id="A0A812DAM5"/>
<proteinExistence type="inferred from homology"/>
<sequence>MGDSCCNPMSMGAIKTYIEKNLPGIYVRSLMIGANVIEDTENGFLMNVNDQIREVCKKLASDEKLAKGYNAIGFSQGGQFLRGVAQRCPVPPMQNLISVGGQHQGIYGFPHCPGNNSTICDMIRKLLNSGAYLNVVQAEYWHDPLQEEEYKEKSVFLADINLERPSKLPYKENLLQLKNLVLVKFNKDTMVYPKESEWFGFYKPGQGKEVYSIWESPLYKEDRIGLRKLNDTGRLHFLGIDGDHLKIKLEWFKENIIERFLK</sequence>
<dbReference type="InterPro" id="IPR002472">
    <property type="entry name" value="Palm_thioest"/>
</dbReference>
<dbReference type="Proteomes" id="UP000597762">
    <property type="component" value="Unassembled WGS sequence"/>
</dbReference>
<evidence type="ECO:0000256" key="3">
    <source>
        <dbReference type="ARBA" id="ARBA00014212"/>
    </source>
</evidence>
<dbReference type="EC" id="3.1.2.22" evidence="2"/>
<dbReference type="FunFam" id="3.40.50.1820:FF:000107">
    <property type="entry name" value="Palmitoyl-protein thioesterase 1"/>
    <property type="match status" value="1"/>
</dbReference>
<dbReference type="SUPFAM" id="SSF53474">
    <property type="entry name" value="alpha/beta-Hydrolases"/>
    <property type="match status" value="1"/>
</dbReference>
<dbReference type="OrthoDB" id="10263094at2759"/>
<evidence type="ECO:0000256" key="5">
    <source>
        <dbReference type="ARBA" id="ARBA00022801"/>
    </source>
</evidence>
<evidence type="ECO:0000256" key="1">
    <source>
        <dbReference type="ARBA" id="ARBA00010758"/>
    </source>
</evidence>
<organism evidence="9 10">
    <name type="scientific">Acanthosepion pharaonis</name>
    <name type="common">Pharaoh cuttlefish</name>
    <name type="synonym">Sepia pharaonis</name>
    <dbReference type="NCBI Taxonomy" id="158019"/>
    <lineage>
        <taxon>Eukaryota</taxon>
        <taxon>Metazoa</taxon>
        <taxon>Spiralia</taxon>
        <taxon>Lophotrochozoa</taxon>
        <taxon>Mollusca</taxon>
        <taxon>Cephalopoda</taxon>
        <taxon>Coleoidea</taxon>
        <taxon>Decapodiformes</taxon>
        <taxon>Sepiida</taxon>
        <taxon>Sepiina</taxon>
        <taxon>Sepiidae</taxon>
        <taxon>Acanthosepion</taxon>
    </lineage>
</organism>
<accession>A0A812DAM5</accession>
<evidence type="ECO:0000313" key="10">
    <source>
        <dbReference type="Proteomes" id="UP000597762"/>
    </source>
</evidence>
<gene>
    <name evidence="9" type="ORF">SPHA_52425</name>
</gene>
<dbReference type="EMBL" id="CAHIKZ030003261">
    <property type="protein sequence ID" value="CAE1298140.1"/>
    <property type="molecule type" value="Genomic_DNA"/>
</dbReference>
<dbReference type="PANTHER" id="PTHR11247">
    <property type="entry name" value="PALMITOYL-PROTEIN THIOESTERASE/DOLICHYLDIPHOSPHATASE 1"/>
    <property type="match status" value="1"/>
</dbReference>
<keyword evidence="5 9" id="KW-0378">Hydrolase</keyword>
<keyword evidence="4" id="KW-0732">Signal</keyword>
<dbReference type="Pfam" id="PF02089">
    <property type="entry name" value="Palm_thioest"/>
    <property type="match status" value="1"/>
</dbReference>
<reference evidence="9" key="1">
    <citation type="submission" date="2021-01" db="EMBL/GenBank/DDBJ databases">
        <authorList>
            <person name="Li R."/>
            <person name="Bekaert M."/>
        </authorList>
    </citation>
    <scope>NUCLEOTIDE SEQUENCE</scope>
    <source>
        <strain evidence="9">Farmed</strain>
    </source>
</reference>
<evidence type="ECO:0000256" key="7">
    <source>
        <dbReference type="ARBA" id="ARBA00023180"/>
    </source>
</evidence>
<evidence type="ECO:0000256" key="8">
    <source>
        <dbReference type="ARBA" id="ARBA00031934"/>
    </source>
</evidence>